<dbReference type="InterPro" id="IPR005123">
    <property type="entry name" value="Oxoglu/Fe-dep_dioxygenase_dom"/>
</dbReference>
<dbReference type="GO" id="GO:0070988">
    <property type="term" value="P:demethylation"/>
    <property type="evidence" value="ECO:0007669"/>
    <property type="project" value="InterPro"/>
</dbReference>
<organism evidence="2 4">
    <name type="scientific">Polarella glacialis</name>
    <name type="common">Dinoflagellate</name>
    <dbReference type="NCBI Taxonomy" id="89957"/>
    <lineage>
        <taxon>Eukaryota</taxon>
        <taxon>Sar</taxon>
        <taxon>Alveolata</taxon>
        <taxon>Dinophyceae</taxon>
        <taxon>Suessiales</taxon>
        <taxon>Suessiaceae</taxon>
        <taxon>Polarella</taxon>
    </lineage>
</organism>
<evidence type="ECO:0000259" key="1">
    <source>
        <dbReference type="PROSITE" id="PS51471"/>
    </source>
</evidence>
<dbReference type="PANTHER" id="PTHR12463:SF1">
    <property type="entry name" value="2-OXOGLUTARATE AND FE-DEPENDENT OXYGENASE FAMILY PROTEIN"/>
    <property type="match status" value="1"/>
</dbReference>
<dbReference type="EMBL" id="CAJNNW010034023">
    <property type="protein sequence ID" value="CAE8721299.1"/>
    <property type="molecule type" value="Genomic_DNA"/>
</dbReference>
<dbReference type="InterPro" id="IPR037151">
    <property type="entry name" value="AlkB-like_sf"/>
</dbReference>
<sequence>VSTKGFEEVDPNCNFWRTGRNRFLRILRGHFSAINLKTTPEEMKFALLAELGFVLIQDFVTAEAEAALVDYWRPNGPVFREGCNEQHTNRRFFHYGPILPRQSFGTTRSTLNVLPARLGSMPSAVEELQLRQRIRKEAEGLGDSHLDLDQLYVNYYSAAAKGRIGFHHDHVGTMRGVVAGLSLKSHCDFELRALDAELCGQPTVSLRLPARSLYLMSGLSRYHLQHGIPLHSADRLSMTFRSVDKAGSSGSRRQWAREWSSLPPAEAAKCHWPLLPPEQQADDCKH</sequence>
<accession>A0A813GZH2</accession>
<proteinExistence type="predicted"/>
<comment type="caution">
    <text evidence="2">The sequence shown here is derived from an EMBL/GenBank/DDBJ whole genome shotgun (WGS) entry which is preliminary data.</text>
</comment>
<feature type="non-terminal residue" evidence="2">
    <location>
        <position position="286"/>
    </location>
</feature>
<evidence type="ECO:0000313" key="4">
    <source>
        <dbReference type="Proteomes" id="UP000654075"/>
    </source>
</evidence>
<protein>
    <recommendedName>
        <fullName evidence="1">Fe2OG dioxygenase domain-containing protein</fullName>
    </recommendedName>
</protein>
<dbReference type="InterPro" id="IPR032857">
    <property type="entry name" value="ALKBH4"/>
</dbReference>
<evidence type="ECO:0000313" key="3">
    <source>
        <dbReference type="EMBL" id="CAE8721299.1"/>
    </source>
</evidence>
<dbReference type="GO" id="GO:0032451">
    <property type="term" value="F:demethylase activity"/>
    <property type="evidence" value="ECO:0007669"/>
    <property type="project" value="TreeGrafter"/>
</dbReference>
<dbReference type="Proteomes" id="UP000626109">
    <property type="component" value="Unassembled WGS sequence"/>
</dbReference>
<dbReference type="EMBL" id="CAJNNV010029952">
    <property type="protein sequence ID" value="CAE8630770.1"/>
    <property type="molecule type" value="Genomic_DNA"/>
</dbReference>
<name>A0A813GZH2_POLGL</name>
<feature type="domain" description="Fe2OG dioxygenase" evidence="1">
    <location>
        <begin position="147"/>
        <end position="244"/>
    </location>
</feature>
<dbReference type="Gene3D" id="2.60.120.590">
    <property type="entry name" value="Alpha-ketoglutarate-dependent dioxygenase AlkB-like"/>
    <property type="match status" value="1"/>
</dbReference>
<dbReference type="AlphaFoldDB" id="A0A813GZH2"/>
<dbReference type="Proteomes" id="UP000654075">
    <property type="component" value="Unassembled WGS sequence"/>
</dbReference>
<reference evidence="2" key="1">
    <citation type="submission" date="2021-02" db="EMBL/GenBank/DDBJ databases">
        <authorList>
            <person name="Dougan E. K."/>
            <person name="Rhodes N."/>
            <person name="Thang M."/>
            <person name="Chan C."/>
        </authorList>
    </citation>
    <scope>NUCLEOTIDE SEQUENCE</scope>
</reference>
<evidence type="ECO:0000313" key="2">
    <source>
        <dbReference type="EMBL" id="CAE8630770.1"/>
    </source>
</evidence>
<dbReference type="SUPFAM" id="SSF51197">
    <property type="entry name" value="Clavaminate synthase-like"/>
    <property type="match status" value="1"/>
</dbReference>
<dbReference type="InterPro" id="IPR027450">
    <property type="entry name" value="AlkB-like"/>
</dbReference>
<dbReference type="PANTHER" id="PTHR12463">
    <property type="entry name" value="OXYGENASE-RELATED"/>
    <property type="match status" value="1"/>
</dbReference>
<dbReference type="Pfam" id="PF13532">
    <property type="entry name" value="2OG-FeII_Oxy_2"/>
    <property type="match status" value="1"/>
</dbReference>
<dbReference type="GO" id="GO:0016491">
    <property type="term" value="F:oxidoreductase activity"/>
    <property type="evidence" value="ECO:0007669"/>
    <property type="project" value="TreeGrafter"/>
</dbReference>
<keyword evidence="4" id="KW-1185">Reference proteome</keyword>
<dbReference type="OrthoDB" id="428953at2759"/>
<gene>
    <name evidence="2" type="ORF">PGLA1383_LOCUS46992</name>
    <name evidence="3" type="ORF">PGLA2088_LOCUS41852</name>
</gene>
<dbReference type="PROSITE" id="PS51471">
    <property type="entry name" value="FE2OG_OXY"/>
    <property type="match status" value="1"/>
</dbReference>